<keyword evidence="2" id="KW-1185">Reference proteome</keyword>
<proteinExistence type="predicted"/>
<dbReference type="AlphaFoldDB" id="A0A158KKW6"/>
<reference evidence="1" key="1">
    <citation type="submission" date="2016-01" db="EMBL/GenBank/DDBJ databases">
        <authorList>
            <person name="Peeters C."/>
        </authorList>
    </citation>
    <scope>NUCLEOTIDE SEQUENCE [LARGE SCALE GENOMIC DNA]</scope>
    <source>
        <strain evidence="1">LMG 29317</strain>
    </source>
</reference>
<protein>
    <submittedName>
        <fullName evidence="1">Uncharacterized protein</fullName>
    </submittedName>
</protein>
<name>A0A158KKW6_9BURK</name>
<dbReference type="EMBL" id="FCOM02000038">
    <property type="protein sequence ID" value="SAL81798.1"/>
    <property type="molecule type" value="Genomic_DNA"/>
</dbReference>
<organism evidence="1 2">
    <name type="scientific">Caballeronia arvi</name>
    <dbReference type="NCBI Taxonomy" id="1777135"/>
    <lineage>
        <taxon>Bacteria</taxon>
        <taxon>Pseudomonadati</taxon>
        <taxon>Pseudomonadota</taxon>
        <taxon>Betaproteobacteria</taxon>
        <taxon>Burkholderiales</taxon>
        <taxon>Burkholderiaceae</taxon>
        <taxon>Caballeronia</taxon>
    </lineage>
</organism>
<accession>A0A158KKW6</accession>
<gene>
    <name evidence="1" type="ORF">AWB74_06064</name>
</gene>
<comment type="caution">
    <text evidence="1">The sequence shown here is derived from an EMBL/GenBank/DDBJ whole genome shotgun (WGS) entry which is preliminary data.</text>
</comment>
<dbReference type="Proteomes" id="UP000055019">
    <property type="component" value="Unassembled WGS sequence"/>
</dbReference>
<evidence type="ECO:0000313" key="2">
    <source>
        <dbReference type="Proteomes" id="UP000055019"/>
    </source>
</evidence>
<sequence length="59" mass="6386">MEGGAKWHISKIKKSLKNQTIGELRENHQSYLGGSGEGSEEPWIPAQSSNHLSVGLVIA</sequence>
<evidence type="ECO:0000313" key="1">
    <source>
        <dbReference type="EMBL" id="SAL81798.1"/>
    </source>
</evidence>